<keyword evidence="3 7" id="KW-0812">Transmembrane</keyword>
<evidence type="ECO:0000256" key="7">
    <source>
        <dbReference type="SAM" id="Phobius"/>
    </source>
</evidence>
<feature type="transmembrane region" description="Helical" evidence="7">
    <location>
        <begin position="305"/>
        <end position="325"/>
    </location>
</feature>
<feature type="transmembrane region" description="Helical" evidence="7">
    <location>
        <begin position="50"/>
        <end position="67"/>
    </location>
</feature>
<evidence type="ECO:0000256" key="2">
    <source>
        <dbReference type="ARBA" id="ARBA00022448"/>
    </source>
</evidence>
<dbReference type="EMBL" id="JADAQX010000282">
    <property type="protein sequence ID" value="KAF8820865.1"/>
    <property type="molecule type" value="Genomic_DNA"/>
</dbReference>
<dbReference type="InterPro" id="IPR044770">
    <property type="entry name" value="MFS_spinster-like"/>
</dbReference>
<comment type="subcellular location">
    <subcellularLocation>
        <location evidence="1">Membrane</location>
        <topology evidence="1">Multi-pass membrane protein</topology>
    </subcellularLocation>
</comment>
<keyword evidence="5 7" id="KW-0472">Membrane</keyword>
<evidence type="ECO:0000256" key="5">
    <source>
        <dbReference type="ARBA" id="ARBA00023136"/>
    </source>
</evidence>
<comment type="caution">
    <text evidence="9">The sequence shown here is derived from an EMBL/GenBank/DDBJ whole genome shotgun (WGS) entry which is preliminary data.</text>
</comment>
<dbReference type="PANTHER" id="PTHR23505">
    <property type="entry name" value="SPINSTER"/>
    <property type="match status" value="1"/>
</dbReference>
<feature type="transmembrane region" description="Helical" evidence="7">
    <location>
        <begin position="332"/>
        <end position="350"/>
    </location>
</feature>
<dbReference type="Proteomes" id="UP000823046">
    <property type="component" value="Unassembled WGS sequence"/>
</dbReference>
<comment type="similarity">
    <text evidence="6">Belongs to the major facilitator superfamily. Spinster (TC 2.A.1.49) family.</text>
</comment>
<feature type="transmembrane region" description="Helical" evidence="7">
    <location>
        <begin position="438"/>
        <end position="462"/>
    </location>
</feature>
<evidence type="ECO:0000256" key="1">
    <source>
        <dbReference type="ARBA" id="ARBA00004141"/>
    </source>
</evidence>
<dbReference type="InterPro" id="IPR036259">
    <property type="entry name" value="MFS_trans_sf"/>
</dbReference>
<protein>
    <submittedName>
        <fullName evidence="9">Transporter, major facilitator family protein</fullName>
    </submittedName>
</protein>
<name>A0ABQ7JA43_9APIC</name>
<evidence type="ECO:0000256" key="4">
    <source>
        <dbReference type="ARBA" id="ARBA00022989"/>
    </source>
</evidence>
<organism evidence="9 10">
    <name type="scientific">Cardiosporidium cionae</name>
    <dbReference type="NCBI Taxonomy" id="476202"/>
    <lineage>
        <taxon>Eukaryota</taxon>
        <taxon>Sar</taxon>
        <taxon>Alveolata</taxon>
        <taxon>Apicomplexa</taxon>
        <taxon>Aconoidasida</taxon>
        <taxon>Nephromycida</taxon>
        <taxon>Cardiosporidium</taxon>
    </lineage>
</organism>
<evidence type="ECO:0000259" key="8">
    <source>
        <dbReference type="PROSITE" id="PS50850"/>
    </source>
</evidence>
<dbReference type="PANTHER" id="PTHR23505:SF52">
    <property type="entry name" value="MAJOR FACILITATOR SUPERFAMILY PROTEIN"/>
    <property type="match status" value="1"/>
</dbReference>
<evidence type="ECO:0000313" key="10">
    <source>
        <dbReference type="Proteomes" id="UP000823046"/>
    </source>
</evidence>
<feature type="transmembrane region" description="Helical" evidence="7">
    <location>
        <begin position="145"/>
        <end position="167"/>
    </location>
</feature>
<feature type="transmembrane region" description="Helical" evidence="7">
    <location>
        <begin position="116"/>
        <end position="133"/>
    </location>
</feature>
<keyword evidence="2" id="KW-0813">Transport</keyword>
<dbReference type="SUPFAM" id="SSF103473">
    <property type="entry name" value="MFS general substrate transporter"/>
    <property type="match status" value="2"/>
</dbReference>
<feature type="domain" description="Major facilitator superfamily (MFS) profile" evidence="8">
    <location>
        <begin position="1"/>
        <end position="470"/>
    </location>
</feature>
<feature type="transmembrane region" description="Helical" evidence="7">
    <location>
        <begin position="235"/>
        <end position="257"/>
    </location>
</feature>
<feature type="non-terminal residue" evidence="9">
    <location>
        <position position="496"/>
    </location>
</feature>
<dbReference type="Gene3D" id="1.20.1250.20">
    <property type="entry name" value="MFS general substrate transporter like domains"/>
    <property type="match status" value="1"/>
</dbReference>
<dbReference type="InterPro" id="IPR011701">
    <property type="entry name" value="MFS"/>
</dbReference>
<keyword evidence="4 7" id="KW-1133">Transmembrane helix</keyword>
<dbReference type="Pfam" id="PF07690">
    <property type="entry name" value="MFS_1"/>
    <property type="match status" value="1"/>
</dbReference>
<dbReference type="InterPro" id="IPR020846">
    <property type="entry name" value="MFS_dom"/>
</dbReference>
<proteinExistence type="inferred from homology"/>
<feature type="transmembrane region" description="Helical" evidence="7">
    <location>
        <begin position="179"/>
        <end position="200"/>
    </location>
</feature>
<feature type="transmembrane region" description="Helical" evidence="7">
    <location>
        <begin position="269"/>
        <end position="290"/>
    </location>
</feature>
<gene>
    <name evidence="9" type="ORF">IE077_002728</name>
</gene>
<feature type="transmembrane region" description="Helical" evidence="7">
    <location>
        <begin position="370"/>
        <end position="394"/>
    </location>
</feature>
<evidence type="ECO:0000313" key="9">
    <source>
        <dbReference type="EMBL" id="KAF8820865.1"/>
    </source>
</evidence>
<sequence length="496" mass="55017">MESTSKQVIKDVDSRPDVNKATVARFPSKSSAHAMSALFWGFLADATSRVTLLSVGCCMWGFVNVFLAMSTSWWHFVILKIFDGIALARSLKQRNLLSKLLLFYFCLFPRASSEKIYRIMYVLSIGPIAQSLIPDMYPTKLRGQQFGWIQMFLSAGSMGGALFGGMFSNARVSGKLLGWRFVFFFCGCLSTCLGLSILYFGEDPPRAVDDSHKPLKQQMMQSFKNFSQATTTRTFLVLILQGICGNIPLHAFSYYTLWFQYIGMTDTKASVLTACPLLGSMVGAVFGGWLGDRAHSISRYSGRPVVGQLSTILAIPLVYDALMVIPRDPAQFSLFALNMFLLGFVVSWAPSGVNRPILSDVVRFDVRATVFATLATFEGSMAAILGSPVIAFMAESLFGFRLSNKSAFGDKNLQVNAHYRTGFFACEANKRNHLINSICLQALAEALLIATAFPWTLSFIMYSLLHFTYKEDAIAAKWLAEEKKDDDYAGIVPFVQ</sequence>
<evidence type="ECO:0000256" key="6">
    <source>
        <dbReference type="ARBA" id="ARBA00024338"/>
    </source>
</evidence>
<dbReference type="PROSITE" id="PS50850">
    <property type="entry name" value="MFS"/>
    <property type="match status" value="1"/>
</dbReference>
<keyword evidence="10" id="KW-1185">Reference proteome</keyword>
<reference evidence="9 10" key="1">
    <citation type="journal article" date="2020" name="bioRxiv">
        <title>Metabolic contributions of an alphaproteobacterial endosymbiont in the apicomplexan Cardiosporidium cionae.</title>
        <authorList>
            <person name="Hunter E.S."/>
            <person name="Paight C.J."/>
            <person name="Lane C.E."/>
        </authorList>
    </citation>
    <scope>NUCLEOTIDE SEQUENCE [LARGE SCALE GENOMIC DNA]</scope>
    <source>
        <strain evidence="9">ESH_2018</strain>
    </source>
</reference>
<accession>A0ABQ7JA43</accession>
<evidence type="ECO:0000256" key="3">
    <source>
        <dbReference type="ARBA" id="ARBA00022692"/>
    </source>
</evidence>